<feature type="compositionally biased region" description="Low complexity" evidence="1">
    <location>
        <begin position="16"/>
        <end position="42"/>
    </location>
</feature>
<evidence type="ECO:0000313" key="3">
    <source>
        <dbReference type="Proteomes" id="UP000275385"/>
    </source>
</evidence>
<dbReference type="EMBL" id="QVQW01000074">
    <property type="protein sequence ID" value="RKU41430.1"/>
    <property type="molecule type" value="Genomic_DNA"/>
</dbReference>
<comment type="caution">
    <text evidence="2">The sequence shown here is derived from an EMBL/GenBank/DDBJ whole genome shotgun (WGS) entry which is preliminary data.</text>
</comment>
<gene>
    <name evidence="2" type="ORF">DL546_000027</name>
</gene>
<name>A0A420Y0Z2_9PEZI</name>
<protein>
    <recommendedName>
        <fullName evidence="4">DUF4440 domain-containing protein</fullName>
    </recommendedName>
</protein>
<dbReference type="Proteomes" id="UP000275385">
    <property type="component" value="Unassembled WGS sequence"/>
</dbReference>
<accession>A0A420Y0Z2</accession>
<organism evidence="2 3">
    <name type="scientific">Coniochaeta pulveracea</name>
    <dbReference type="NCBI Taxonomy" id="177199"/>
    <lineage>
        <taxon>Eukaryota</taxon>
        <taxon>Fungi</taxon>
        <taxon>Dikarya</taxon>
        <taxon>Ascomycota</taxon>
        <taxon>Pezizomycotina</taxon>
        <taxon>Sordariomycetes</taxon>
        <taxon>Sordariomycetidae</taxon>
        <taxon>Coniochaetales</taxon>
        <taxon>Coniochaetaceae</taxon>
        <taxon>Coniochaeta</taxon>
    </lineage>
</organism>
<sequence>MPSILGLTTDPSPHGLNSNTSTSLTTSAKASTSSSNMPASSSHTMGNGQRLDTISKRNHASALEIEALFWRAILDSPDAAKEYMAKDCVMINPLFHPDGDASPMTLKTEPSIDEILDGVKEGGWTSYRMHGTPEVVEIDLMAVSVLYKISLYREHGDGGKKGAKKDIEEVKAT</sequence>
<reference evidence="2 3" key="1">
    <citation type="submission" date="2018-08" db="EMBL/GenBank/DDBJ databases">
        <title>Draft genome of the lignicolous fungus Coniochaeta pulveracea.</title>
        <authorList>
            <person name="Borstlap C.J."/>
            <person name="De Witt R.N."/>
            <person name="Botha A."/>
            <person name="Volschenk H."/>
        </authorList>
    </citation>
    <scope>NUCLEOTIDE SEQUENCE [LARGE SCALE GENOMIC DNA]</scope>
    <source>
        <strain evidence="2 3">CAB683</strain>
    </source>
</reference>
<feature type="region of interest" description="Disordered" evidence="1">
    <location>
        <begin position="1"/>
        <end position="50"/>
    </location>
</feature>
<evidence type="ECO:0000313" key="2">
    <source>
        <dbReference type="EMBL" id="RKU41430.1"/>
    </source>
</evidence>
<proteinExistence type="predicted"/>
<dbReference type="AlphaFoldDB" id="A0A420Y0Z2"/>
<evidence type="ECO:0000256" key="1">
    <source>
        <dbReference type="SAM" id="MobiDB-lite"/>
    </source>
</evidence>
<evidence type="ECO:0008006" key="4">
    <source>
        <dbReference type="Google" id="ProtNLM"/>
    </source>
</evidence>
<dbReference type="STRING" id="177199.A0A420Y0Z2"/>
<keyword evidence="3" id="KW-1185">Reference proteome</keyword>
<dbReference type="OrthoDB" id="2865667at2759"/>
<feature type="non-terminal residue" evidence="2">
    <location>
        <position position="173"/>
    </location>
</feature>